<keyword evidence="3" id="KW-0804">Transcription</keyword>
<comment type="caution">
    <text evidence="5">The sequence shown here is derived from an EMBL/GenBank/DDBJ whole genome shotgun (WGS) entry which is preliminary data.</text>
</comment>
<name>A0ABT2TDR5_9FIRM</name>
<sequence>MNLTEKEQKKLKSLHVVLKMSVYISDLHFKRLHSYYSNTSHGFPYDFSRKELPTRYMWFDYGVFKEVFISFKYSDVIITIGPFVTNPITHSRFLSLMQRPSFAHLSAADKEKYWQYYNTRLIYSLGDIRDFITLLGDLFNLDLEQLYSDDLHKQVHMNELEIMNELLDNTDLNFLQAERYAFYYENQILKLVISGDLSRLKQGIADIGHSVVPKSSGNPVRAEKNYTIVILEKLSALAIHLGKDILDMIKLRDFYIRKVESKTKLADILVVRDSAIIHFTKELYGFADNKCSPMILSVLQYINLNIYDSFKISDLAQRFFISESALRRNFKNELGINITEYINKRKIALAKIFLGADIPISDIAHRLGFFDASHFHRVFKKFVGATPKQYQESEAARMKCYGLYIRN</sequence>
<evidence type="ECO:0000256" key="2">
    <source>
        <dbReference type="ARBA" id="ARBA00023125"/>
    </source>
</evidence>
<dbReference type="RefSeq" id="WP_059066136.1">
    <property type="nucleotide sequence ID" value="NZ_JAOQJX010000022.1"/>
</dbReference>
<keyword evidence="6" id="KW-1185">Reference proteome</keyword>
<dbReference type="NCBIfam" id="TIGR04094">
    <property type="entry name" value="adjacent_YSIRK"/>
    <property type="match status" value="1"/>
</dbReference>
<dbReference type="InterPro" id="IPR024022">
    <property type="entry name" value="Tscrpt_reg_HTH_surface_antigen"/>
</dbReference>
<organism evidence="5 6">
    <name type="scientific">Faecalicatena acetigenes</name>
    <dbReference type="NCBI Taxonomy" id="2981790"/>
    <lineage>
        <taxon>Bacteria</taxon>
        <taxon>Bacillati</taxon>
        <taxon>Bacillota</taxon>
        <taxon>Clostridia</taxon>
        <taxon>Lachnospirales</taxon>
        <taxon>Lachnospiraceae</taxon>
        <taxon>Faecalicatena</taxon>
    </lineage>
</organism>
<dbReference type="Gene3D" id="1.10.10.60">
    <property type="entry name" value="Homeodomain-like"/>
    <property type="match status" value="2"/>
</dbReference>
<evidence type="ECO:0000256" key="3">
    <source>
        <dbReference type="ARBA" id="ARBA00023163"/>
    </source>
</evidence>
<dbReference type="PRINTS" id="PR00032">
    <property type="entry name" value="HTHARAC"/>
</dbReference>
<dbReference type="InterPro" id="IPR018062">
    <property type="entry name" value="HTH_AraC-typ_CS"/>
</dbReference>
<keyword evidence="1" id="KW-0805">Transcription regulation</keyword>
<dbReference type="Pfam" id="PF12833">
    <property type="entry name" value="HTH_18"/>
    <property type="match status" value="1"/>
</dbReference>
<evidence type="ECO:0000256" key="1">
    <source>
        <dbReference type="ARBA" id="ARBA00023015"/>
    </source>
</evidence>
<dbReference type="EMBL" id="JAOQJX010000022">
    <property type="protein sequence ID" value="MCU6748428.1"/>
    <property type="molecule type" value="Genomic_DNA"/>
</dbReference>
<dbReference type="Proteomes" id="UP001652394">
    <property type="component" value="Unassembled WGS sequence"/>
</dbReference>
<dbReference type="InterPro" id="IPR020449">
    <property type="entry name" value="Tscrpt_reg_AraC-type_HTH"/>
</dbReference>
<accession>A0ABT2TDR5</accession>
<reference evidence="5 6" key="1">
    <citation type="journal article" date="2021" name="ISME Commun">
        <title>Automated analysis of genomic sequences facilitates high-throughput and comprehensive description of bacteria.</title>
        <authorList>
            <person name="Hitch T.C.A."/>
        </authorList>
    </citation>
    <scope>NUCLEOTIDE SEQUENCE [LARGE SCALE GENOMIC DNA]</scope>
    <source>
        <strain evidence="5 6">H2_18</strain>
    </source>
</reference>
<dbReference type="SMART" id="SM00342">
    <property type="entry name" value="HTH_ARAC"/>
    <property type="match status" value="1"/>
</dbReference>
<dbReference type="SUPFAM" id="SSF46689">
    <property type="entry name" value="Homeodomain-like"/>
    <property type="match status" value="2"/>
</dbReference>
<evidence type="ECO:0000313" key="5">
    <source>
        <dbReference type="EMBL" id="MCU6748428.1"/>
    </source>
</evidence>
<evidence type="ECO:0000259" key="4">
    <source>
        <dbReference type="PROSITE" id="PS01124"/>
    </source>
</evidence>
<dbReference type="PROSITE" id="PS00041">
    <property type="entry name" value="HTH_ARAC_FAMILY_1"/>
    <property type="match status" value="1"/>
</dbReference>
<dbReference type="PANTHER" id="PTHR43280:SF2">
    <property type="entry name" value="HTH-TYPE TRANSCRIPTIONAL REGULATOR EXSA"/>
    <property type="match status" value="1"/>
</dbReference>
<dbReference type="InterPro" id="IPR018060">
    <property type="entry name" value="HTH_AraC"/>
</dbReference>
<dbReference type="PANTHER" id="PTHR43280">
    <property type="entry name" value="ARAC-FAMILY TRANSCRIPTIONAL REGULATOR"/>
    <property type="match status" value="1"/>
</dbReference>
<evidence type="ECO:0000313" key="6">
    <source>
        <dbReference type="Proteomes" id="UP001652394"/>
    </source>
</evidence>
<protein>
    <submittedName>
        <fullName evidence="5">YSIRK-targeted surface antigen transcriptional regulator</fullName>
    </submittedName>
</protein>
<gene>
    <name evidence="5" type="ORF">OCV51_12305</name>
</gene>
<dbReference type="PROSITE" id="PS01124">
    <property type="entry name" value="HTH_ARAC_FAMILY_2"/>
    <property type="match status" value="1"/>
</dbReference>
<keyword evidence="2" id="KW-0238">DNA-binding</keyword>
<proteinExistence type="predicted"/>
<feature type="domain" description="HTH araC/xylS-type" evidence="4">
    <location>
        <begin position="296"/>
        <end position="393"/>
    </location>
</feature>
<dbReference type="InterPro" id="IPR009057">
    <property type="entry name" value="Homeodomain-like_sf"/>
</dbReference>